<evidence type="ECO:0000256" key="2">
    <source>
        <dbReference type="ARBA" id="ARBA00023002"/>
    </source>
</evidence>
<dbReference type="Pfam" id="PF20256">
    <property type="entry name" value="MoCoBD_2"/>
    <property type="match status" value="1"/>
</dbReference>
<dbReference type="SMART" id="SM01008">
    <property type="entry name" value="Ald_Xan_dh_C"/>
    <property type="match status" value="1"/>
</dbReference>
<evidence type="ECO:0000313" key="4">
    <source>
        <dbReference type="EMBL" id="NHN32797.1"/>
    </source>
</evidence>
<comment type="caution">
    <text evidence="4">The sequence shown here is derived from an EMBL/GenBank/DDBJ whole genome shotgun (WGS) entry which is preliminary data.</text>
</comment>
<name>A0ABX0J8P1_9BACL</name>
<organism evidence="4 5">
    <name type="scientific">Paenibacillus agricola</name>
    <dbReference type="NCBI Taxonomy" id="2716264"/>
    <lineage>
        <taxon>Bacteria</taxon>
        <taxon>Bacillati</taxon>
        <taxon>Bacillota</taxon>
        <taxon>Bacilli</taxon>
        <taxon>Bacillales</taxon>
        <taxon>Paenibacillaceae</taxon>
        <taxon>Paenibacillus</taxon>
    </lineage>
</organism>
<keyword evidence="2" id="KW-0560">Oxidoreductase</keyword>
<proteinExistence type="predicted"/>
<dbReference type="InterPro" id="IPR016208">
    <property type="entry name" value="Ald_Oxase/xanthine_DH-like"/>
</dbReference>
<dbReference type="PANTHER" id="PTHR11908">
    <property type="entry name" value="XANTHINE DEHYDROGENASE"/>
    <property type="match status" value="1"/>
</dbReference>
<gene>
    <name evidence="4" type="ORF">G9U52_23535</name>
</gene>
<keyword evidence="5" id="KW-1185">Reference proteome</keyword>
<evidence type="ECO:0000256" key="1">
    <source>
        <dbReference type="ARBA" id="ARBA00022505"/>
    </source>
</evidence>
<dbReference type="Proteomes" id="UP001165962">
    <property type="component" value="Unassembled WGS sequence"/>
</dbReference>
<dbReference type="SUPFAM" id="SSF56003">
    <property type="entry name" value="Molybdenum cofactor-binding domain"/>
    <property type="match status" value="1"/>
</dbReference>
<accession>A0ABX0J8P1</accession>
<dbReference type="Pfam" id="PF02738">
    <property type="entry name" value="MoCoBD_1"/>
    <property type="match status" value="1"/>
</dbReference>
<dbReference type="InterPro" id="IPR046867">
    <property type="entry name" value="AldOxase/xan_DH_MoCoBD2"/>
</dbReference>
<keyword evidence="1" id="KW-0500">Molybdenum</keyword>
<dbReference type="Gene3D" id="3.90.1170.50">
    <property type="entry name" value="Aldehyde oxidase/xanthine dehydrogenase, a/b hammerhead"/>
    <property type="match status" value="1"/>
</dbReference>
<dbReference type="InterPro" id="IPR037165">
    <property type="entry name" value="AldOxase/xan_DH_Mopterin-bd_sf"/>
</dbReference>
<evidence type="ECO:0000259" key="3">
    <source>
        <dbReference type="SMART" id="SM01008"/>
    </source>
</evidence>
<dbReference type="InterPro" id="IPR000674">
    <property type="entry name" value="Ald_Oxase/Xan_DH_a/b"/>
</dbReference>
<evidence type="ECO:0000313" key="5">
    <source>
        <dbReference type="Proteomes" id="UP001165962"/>
    </source>
</evidence>
<dbReference type="PANTHER" id="PTHR11908:SF132">
    <property type="entry name" value="ALDEHYDE OXIDASE 1-RELATED"/>
    <property type="match status" value="1"/>
</dbReference>
<dbReference type="InterPro" id="IPR008274">
    <property type="entry name" value="AldOxase/xan_DH_MoCoBD1"/>
</dbReference>
<dbReference type="Gene3D" id="3.30.365.10">
    <property type="entry name" value="Aldehyde oxidase/xanthine dehydrogenase, molybdopterin binding domain"/>
    <property type="match status" value="4"/>
</dbReference>
<dbReference type="SUPFAM" id="SSF54665">
    <property type="entry name" value="CO dehydrogenase molybdoprotein N-domain-like"/>
    <property type="match status" value="1"/>
</dbReference>
<dbReference type="InterPro" id="IPR036856">
    <property type="entry name" value="Ald_Oxase/Xan_DH_a/b_sf"/>
</dbReference>
<reference evidence="4" key="1">
    <citation type="submission" date="2020-03" db="EMBL/GenBank/DDBJ databases">
        <title>Draft sequencing of Paenibacilllus sp. S3N08.</title>
        <authorList>
            <person name="Kim D.-U."/>
        </authorList>
    </citation>
    <scope>NUCLEOTIDE SEQUENCE</scope>
    <source>
        <strain evidence="4">S3N08</strain>
    </source>
</reference>
<protein>
    <submittedName>
        <fullName evidence="4">Xanthine dehydrogenase family protein molybdopterin-binding subunit</fullName>
    </submittedName>
</protein>
<dbReference type="Pfam" id="PF01315">
    <property type="entry name" value="Ald_Xan_dh_C"/>
    <property type="match status" value="1"/>
</dbReference>
<dbReference type="EMBL" id="JAAOIW010000009">
    <property type="protein sequence ID" value="NHN32797.1"/>
    <property type="molecule type" value="Genomic_DNA"/>
</dbReference>
<sequence>MTTIGKAIPRIESKDKVTGFAKYTNDMQSPGLLHGWLVTSPYSHARISSIDISKALEVSGVQTVITGDYFPVLTGGILADRPPLAIKKVRYFGEPIAIVVAETEQIAKRAAELIRAEFVQLPVVHSPSSALQPDAPLIHEDLGSYQTFGDVYPVPHTNIGNHVKIRKGDMQTGWATSEVVVEGTYAFNSSDHCAMEPRCSIVEAMPSGLIDIQTSTQDPYNIKRLFHRFFQVDESKVVVHVPFVGGGFGGKGSVQLEYIAYLASKACGGRPVKLNNTRESDMVSSPCHIGLEAKVKLGATRDGKLTVTEITLLFDTGGYTDEGAAVTQAAAVDCTGPYRIDHVWCDALCVYTNHPYATAYRGFGHTEVLFCMERTLDLLAKKLQMDPLELRLRNAIKPGDTSPTQAPLNRSNLGDLTQCIVKLKRLIQWDEGQRIALDRYKVRAKGLACVWKTSGSMADTGSGALITFNHDGTLNLSVGAVEIGQGNRTIMAQILAERMNMPVTQVHIKMDIDTQITPEHWKTVASSSTMLVGRAVLDAAVDAIAQLKQNASLVLKLAPEELEVGSGRVYVISNPTISMEIRELASGYMYPDGSATGEPVIGRGRYRIHQQTRLDPETGKGIPGPQWTVGAQAVEVEFDIRDCTYRVLKAASVFDAGKVINEATARGQVMGGMSMGLSFASREAFLYNNAGVVLNPQLRSYKLIRFGETPDYLVEFVETPYLDGPYGARGVGEHGTIGMAAALANALSVAAGVELNLLPLTPELIWRYKGDHP</sequence>
<feature type="domain" description="Aldehyde oxidase/xanthine dehydrogenase a/b hammerhead" evidence="3">
    <location>
        <begin position="18"/>
        <end position="122"/>
    </location>
</feature>
<dbReference type="RefSeq" id="WP_166153095.1">
    <property type="nucleotide sequence ID" value="NZ_JAAOIW010000009.1"/>
</dbReference>